<accession>A0A6C0C0T6</accession>
<sequence length="68" mass="7663">MLRVVISSLLIVNALFWGLYPHHADCKIGAFTGLKTCPSKYLHLGIGVLFYISAVLVAQQTYVQHIWF</sequence>
<keyword evidence="1" id="KW-1133">Transmembrane helix</keyword>
<evidence type="ECO:0000256" key="1">
    <source>
        <dbReference type="SAM" id="Phobius"/>
    </source>
</evidence>
<dbReference type="AlphaFoldDB" id="A0A6C0C0T6"/>
<keyword evidence="1" id="KW-0812">Transmembrane</keyword>
<name>A0A6C0C0T6_9ZZZZ</name>
<evidence type="ECO:0000313" key="2">
    <source>
        <dbReference type="EMBL" id="QHS97379.1"/>
    </source>
</evidence>
<proteinExistence type="predicted"/>
<organism evidence="2">
    <name type="scientific">viral metagenome</name>
    <dbReference type="NCBI Taxonomy" id="1070528"/>
    <lineage>
        <taxon>unclassified sequences</taxon>
        <taxon>metagenomes</taxon>
        <taxon>organismal metagenomes</taxon>
    </lineage>
</organism>
<keyword evidence="1" id="KW-0472">Membrane</keyword>
<dbReference type="EMBL" id="MN739294">
    <property type="protein sequence ID" value="QHS97379.1"/>
    <property type="molecule type" value="Genomic_DNA"/>
</dbReference>
<reference evidence="2" key="1">
    <citation type="journal article" date="2020" name="Nature">
        <title>Giant virus diversity and host interactions through global metagenomics.</title>
        <authorList>
            <person name="Schulz F."/>
            <person name="Roux S."/>
            <person name="Paez-Espino D."/>
            <person name="Jungbluth S."/>
            <person name="Walsh D.A."/>
            <person name="Denef V.J."/>
            <person name="McMahon K.D."/>
            <person name="Konstantinidis K.T."/>
            <person name="Eloe-Fadrosh E.A."/>
            <person name="Kyrpides N.C."/>
            <person name="Woyke T."/>
        </authorList>
    </citation>
    <scope>NUCLEOTIDE SEQUENCE</scope>
    <source>
        <strain evidence="2">GVMAG-M-3300020169-51</strain>
    </source>
</reference>
<protein>
    <submittedName>
        <fullName evidence="2">Uncharacterized protein</fullName>
    </submittedName>
</protein>
<feature type="transmembrane region" description="Helical" evidence="1">
    <location>
        <begin position="40"/>
        <end position="58"/>
    </location>
</feature>